<keyword evidence="5" id="KW-0029">Amino-acid transport</keyword>
<evidence type="ECO:0000313" key="10">
    <source>
        <dbReference type="EMBL" id="KAF7724956.1"/>
    </source>
</evidence>
<evidence type="ECO:0000256" key="4">
    <source>
        <dbReference type="ARBA" id="ARBA00022692"/>
    </source>
</evidence>
<keyword evidence="7 8" id="KW-0472">Membrane</keyword>
<comment type="subcellular location">
    <subcellularLocation>
        <location evidence="1">Membrane</location>
        <topology evidence="1">Multi-pass membrane protein</topology>
    </subcellularLocation>
</comment>
<dbReference type="GO" id="GO:0015179">
    <property type="term" value="F:L-amino acid transmembrane transporter activity"/>
    <property type="evidence" value="ECO:0007669"/>
    <property type="project" value="TreeGrafter"/>
</dbReference>
<feature type="transmembrane region" description="Helical" evidence="8">
    <location>
        <begin position="365"/>
        <end position="389"/>
    </location>
</feature>
<feature type="transmembrane region" description="Helical" evidence="8">
    <location>
        <begin position="154"/>
        <end position="173"/>
    </location>
</feature>
<comment type="similarity">
    <text evidence="2">Belongs to the amino acid/polyamine transporter 2 family.</text>
</comment>
<proteinExistence type="inferred from homology"/>
<dbReference type="EMBL" id="JABAYA010000107">
    <property type="protein sequence ID" value="KAF7724956.1"/>
    <property type="molecule type" value="Genomic_DNA"/>
</dbReference>
<feature type="domain" description="Amino acid transporter transmembrane" evidence="9">
    <location>
        <begin position="39"/>
        <end position="395"/>
    </location>
</feature>
<reference evidence="10" key="1">
    <citation type="submission" date="2020-01" db="EMBL/GenBank/DDBJ databases">
        <title>Genome Sequencing of Three Apophysomyces-Like Fungal Strains Confirms a Novel Fungal Genus in the Mucoromycota with divergent Burkholderia-like Endosymbiotic Bacteria.</title>
        <authorList>
            <person name="Stajich J.E."/>
            <person name="Macias A.M."/>
            <person name="Carter-House D."/>
            <person name="Lovett B."/>
            <person name="Kasson L.R."/>
            <person name="Berry K."/>
            <person name="Grigoriev I."/>
            <person name="Chang Y."/>
            <person name="Spatafora J."/>
            <person name="Kasson M.T."/>
        </authorList>
    </citation>
    <scope>NUCLEOTIDE SEQUENCE</scope>
    <source>
        <strain evidence="10">NRRL A-21654</strain>
    </source>
</reference>
<dbReference type="AlphaFoldDB" id="A0A8H7BQJ5"/>
<feature type="transmembrane region" description="Helical" evidence="8">
    <location>
        <begin position="111"/>
        <end position="134"/>
    </location>
</feature>
<comment type="caution">
    <text evidence="10">The sequence shown here is derived from an EMBL/GenBank/DDBJ whole genome shotgun (WGS) entry which is preliminary data.</text>
</comment>
<feature type="transmembrane region" description="Helical" evidence="8">
    <location>
        <begin position="338"/>
        <end position="359"/>
    </location>
</feature>
<dbReference type="PANTHER" id="PTHR22950">
    <property type="entry name" value="AMINO ACID TRANSPORTER"/>
    <property type="match status" value="1"/>
</dbReference>
<feature type="transmembrane region" description="Helical" evidence="8">
    <location>
        <begin position="296"/>
        <end position="317"/>
    </location>
</feature>
<keyword evidence="6 8" id="KW-1133">Transmembrane helix</keyword>
<dbReference type="OrthoDB" id="28208at2759"/>
<feature type="transmembrane region" description="Helical" evidence="8">
    <location>
        <begin position="420"/>
        <end position="441"/>
    </location>
</feature>
<evidence type="ECO:0000313" key="11">
    <source>
        <dbReference type="Proteomes" id="UP000605846"/>
    </source>
</evidence>
<keyword evidence="4 8" id="KW-0812">Transmembrane</keyword>
<sequence length="442" mass="48287">MLNRQNYAAIENEEVQDRQDPVDTDLLQATTPGYGTRHILEAAMNIVNATVGAGVIGLPYALSLAGFSYGIVLSILVGLLTFNALCLMVMAGKRVGIYNFADMADYSMGRFGYHTLNLTLFIQSAGSCVSYFILVADTIPILFGLYFPEYRLLADRQLVTILVSVFVIFPLNLSRSIGALARWSIVSVLLLPVMLISVLIRAPAYAPDHHAPLFSSGKDFLGALGIMCFAFVCTQVAFSNFLSQRNQSMTGWSWTAAISTVVSWLTSMGFAAIGYLSFGTDVDSNIFNNFPVDDNVINIGRLALGLSMVLTVPMAFYPARDAVQKTLGFEKGHRQPSTLEHHVVTVILFAAFLMLGIYIRSLGRVYSVVGGLASSFVAYIAPGASYLAVFRPTWLRKSVSNGEDEALLGKSPESTWWRDACSVFLILFGILIMICTLISAFR</sequence>
<feature type="transmembrane region" description="Helical" evidence="8">
    <location>
        <begin position="180"/>
        <end position="200"/>
    </location>
</feature>
<keyword evidence="11" id="KW-1185">Reference proteome</keyword>
<evidence type="ECO:0000256" key="2">
    <source>
        <dbReference type="ARBA" id="ARBA00008066"/>
    </source>
</evidence>
<evidence type="ECO:0000256" key="8">
    <source>
        <dbReference type="SAM" id="Phobius"/>
    </source>
</evidence>
<accession>A0A8H7BQJ5</accession>
<feature type="transmembrane region" description="Helical" evidence="8">
    <location>
        <begin position="67"/>
        <end position="90"/>
    </location>
</feature>
<dbReference type="GO" id="GO:0016020">
    <property type="term" value="C:membrane"/>
    <property type="evidence" value="ECO:0007669"/>
    <property type="project" value="UniProtKB-SubCell"/>
</dbReference>
<evidence type="ECO:0000256" key="3">
    <source>
        <dbReference type="ARBA" id="ARBA00022448"/>
    </source>
</evidence>
<gene>
    <name evidence="10" type="ORF">EC973_000537</name>
</gene>
<evidence type="ECO:0000256" key="1">
    <source>
        <dbReference type="ARBA" id="ARBA00004141"/>
    </source>
</evidence>
<keyword evidence="3" id="KW-0813">Transport</keyword>
<evidence type="ECO:0000256" key="5">
    <source>
        <dbReference type="ARBA" id="ARBA00022970"/>
    </source>
</evidence>
<feature type="transmembrane region" description="Helical" evidence="8">
    <location>
        <begin position="254"/>
        <end position="276"/>
    </location>
</feature>
<dbReference type="Pfam" id="PF01490">
    <property type="entry name" value="Aa_trans"/>
    <property type="match status" value="1"/>
</dbReference>
<organism evidence="10 11">
    <name type="scientific">Apophysomyces ossiformis</name>
    <dbReference type="NCBI Taxonomy" id="679940"/>
    <lineage>
        <taxon>Eukaryota</taxon>
        <taxon>Fungi</taxon>
        <taxon>Fungi incertae sedis</taxon>
        <taxon>Mucoromycota</taxon>
        <taxon>Mucoromycotina</taxon>
        <taxon>Mucoromycetes</taxon>
        <taxon>Mucorales</taxon>
        <taxon>Mucorineae</taxon>
        <taxon>Mucoraceae</taxon>
        <taxon>Apophysomyces</taxon>
    </lineage>
</organism>
<feature type="transmembrane region" description="Helical" evidence="8">
    <location>
        <begin position="220"/>
        <end position="242"/>
    </location>
</feature>
<evidence type="ECO:0000256" key="6">
    <source>
        <dbReference type="ARBA" id="ARBA00022989"/>
    </source>
</evidence>
<dbReference type="PANTHER" id="PTHR22950:SF458">
    <property type="entry name" value="SODIUM-COUPLED NEUTRAL AMINO ACID TRANSPORTER 11-RELATED"/>
    <property type="match status" value="1"/>
</dbReference>
<feature type="transmembrane region" description="Helical" evidence="8">
    <location>
        <begin position="42"/>
        <end position="61"/>
    </location>
</feature>
<evidence type="ECO:0000259" key="9">
    <source>
        <dbReference type="Pfam" id="PF01490"/>
    </source>
</evidence>
<protein>
    <recommendedName>
        <fullName evidence="9">Amino acid transporter transmembrane domain-containing protein</fullName>
    </recommendedName>
</protein>
<name>A0A8H7BQJ5_9FUNG</name>
<dbReference type="Proteomes" id="UP000605846">
    <property type="component" value="Unassembled WGS sequence"/>
</dbReference>
<dbReference type="InterPro" id="IPR013057">
    <property type="entry name" value="AA_transpt_TM"/>
</dbReference>
<evidence type="ECO:0000256" key="7">
    <source>
        <dbReference type="ARBA" id="ARBA00023136"/>
    </source>
</evidence>